<dbReference type="PANTHER" id="PTHR23320:SF125">
    <property type="entry name" value="TRANSMEMBRANE PROTEIN 176L.1-RELATED"/>
    <property type="match status" value="1"/>
</dbReference>
<dbReference type="InterPro" id="IPR007237">
    <property type="entry name" value="CD20-like"/>
</dbReference>
<comment type="similarity">
    <text evidence="2">Belongs to the MS4A family.</text>
</comment>
<dbReference type="Proteomes" id="UP000261620">
    <property type="component" value="Unplaced"/>
</dbReference>
<organism evidence="7 8">
    <name type="scientific">Mola mola</name>
    <name type="common">Ocean sunfish</name>
    <name type="synonym">Tetraodon mola</name>
    <dbReference type="NCBI Taxonomy" id="94237"/>
    <lineage>
        <taxon>Eukaryota</taxon>
        <taxon>Metazoa</taxon>
        <taxon>Chordata</taxon>
        <taxon>Craniata</taxon>
        <taxon>Vertebrata</taxon>
        <taxon>Euteleostomi</taxon>
        <taxon>Actinopterygii</taxon>
        <taxon>Neopterygii</taxon>
        <taxon>Teleostei</taxon>
        <taxon>Neoteleostei</taxon>
        <taxon>Acanthomorphata</taxon>
        <taxon>Eupercaria</taxon>
        <taxon>Tetraodontiformes</taxon>
        <taxon>Molidae</taxon>
        <taxon>Mola</taxon>
    </lineage>
</organism>
<evidence type="ECO:0000256" key="2">
    <source>
        <dbReference type="ARBA" id="ARBA00009565"/>
    </source>
</evidence>
<keyword evidence="3 6" id="KW-0812">Transmembrane</keyword>
<evidence type="ECO:0000256" key="5">
    <source>
        <dbReference type="ARBA" id="ARBA00023136"/>
    </source>
</evidence>
<evidence type="ECO:0000313" key="8">
    <source>
        <dbReference type="Proteomes" id="UP000261620"/>
    </source>
</evidence>
<dbReference type="GO" id="GO:0016020">
    <property type="term" value="C:membrane"/>
    <property type="evidence" value="ECO:0007669"/>
    <property type="project" value="UniProtKB-SubCell"/>
</dbReference>
<dbReference type="STRING" id="94237.ENSMMOP00000022541"/>
<name>A0A3Q3XH84_MOLML</name>
<evidence type="ECO:0000256" key="1">
    <source>
        <dbReference type="ARBA" id="ARBA00004141"/>
    </source>
</evidence>
<feature type="transmembrane region" description="Helical" evidence="6">
    <location>
        <begin position="114"/>
        <end position="136"/>
    </location>
</feature>
<feature type="transmembrane region" description="Helical" evidence="6">
    <location>
        <begin position="186"/>
        <end position="205"/>
    </location>
</feature>
<accession>A0A3Q3XH84</accession>
<dbReference type="AlphaFoldDB" id="A0A3Q3XH84"/>
<keyword evidence="4 6" id="KW-1133">Transmembrane helix</keyword>
<dbReference type="InterPro" id="IPR030417">
    <property type="entry name" value="MS4A"/>
</dbReference>
<protein>
    <submittedName>
        <fullName evidence="7">Uncharacterized protein</fullName>
    </submittedName>
</protein>
<proteinExistence type="inferred from homology"/>
<dbReference type="Pfam" id="PF04103">
    <property type="entry name" value="CD20"/>
    <property type="match status" value="1"/>
</dbReference>
<comment type="subcellular location">
    <subcellularLocation>
        <location evidence="1">Membrane</location>
        <topology evidence="1">Multi-pass membrane protein</topology>
    </subcellularLocation>
</comment>
<keyword evidence="8" id="KW-1185">Reference proteome</keyword>
<dbReference type="PANTHER" id="PTHR23320">
    <property type="entry name" value="MEMBRANE-SPANNING 4-DOMAINS SUBFAMILY A MS4A -RELATED"/>
    <property type="match status" value="1"/>
</dbReference>
<evidence type="ECO:0000256" key="3">
    <source>
        <dbReference type="ARBA" id="ARBA00022692"/>
    </source>
</evidence>
<evidence type="ECO:0000256" key="4">
    <source>
        <dbReference type="ARBA" id="ARBA00022989"/>
    </source>
</evidence>
<sequence length="217" mass="23466">MSVTMAKYDGVTVFTLTSDPNSFWPPMCQILKSLCYSPMCCSVSQHLKRVQKTSQSLLGVSIMVGLFNIGLGPGRTSTTPGDLTSLGAAYWLGTVFIITGIMTILVGEFPSNCLVGFTVFMNIVGAIFAIAAIVLYDIDLANASLVWMCDSSRNNGDYYGDNCRNVALLVQVRILRNLLTSMDSTLIAMAVLQLYISVRCAVLGIQASTSDMKQVEV</sequence>
<feature type="transmembrane region" description="Helical" evidence="6">
    <location>
        <begin position="57"/>
        <end position="76"/>
    </location>
</feature>
<reference evidence="7" key="2">
    <citation type="submission" date="2025-09" db="UniProtKB">
        <authorList>
            <consortium name="Ensembl"/>
        </authorList>
    </citation>
    <scope>IDENTIFICATION</scope>
</reference>
<dbReference type="OMA" id="LLWICDR"/>
<dbReference type="Ensembl" id="ENSMMOT00000022912.1">
    <property type="protein sequence ID" value="ENSMMOP00000022541.1"/>
    <property type="gene ID" value="ENSMMOG00000017130.1"/>
</dbReference>
<evidence type="ECO:0000256" key="6">
    <source>
        <dbReference type="SAM" id="Phobius"/>
    </source>
</evidence>
<reference evidence="7" key="1">
    <citation type="submission" date="2025-08" db="UniProtKB">
        <authorList>
            <consortium name="Ensembl"/>
        </authorList>
    </citation>
    <scope>IDENTIFICATION</scope>
</reference>
<feature type="transmembrane region" description="Helical" evidence="6">
    <location>
        <begin position="88"/>
        <end position="107"/>
    </location>
</feature>
<evidence type="ECO:0000313" key="7">
    <source>
        <dbReference type="Ensembl" id="ENSMMOP00000022541.1"/>
    </source>
</evidence>
<keyword evidence="5 6" id="KW-0472">Membrane</keyword>